<dbReference type="GO" id="GO:0016020">
    <property type="term" value="C:membrane"/>
    <property type="evidence" value="ECO:0007669"/>
    <property type="project" value="GOC"/>
</dbReference>
<dbReference type="PANTHER" id="PTHR12879">
    <property type="entry name" value="SPHINGOLIPID DELTA 4 DESATURASE/C-4 HYDROXYLASE PROTEIN DES2"/>
    <property type="match status" value="1"/>
</dbReference>
<evidence type="ECO:0000259" key="2">
    <source>
        <dbReference type="SMART" id="SM01269"/>
    </source>
</evidence>
<dbReference type="GO" id="GO:0042284">
    <property type="term" value="F:sphingolipid delta-4 desaturase activity"/>
    <property type="evidence" value="ECO:0007669"/>
    <property type="project" value="TreeGrafter"/>
</dbReference>
<dbReference type="GO" id="GO:0046513">
    <property type="term" value="P:ceramide biosynthetic process"/>
    <property type="evidence" value="ECO:0007669"/>
    <property type="project" value="TreeGrafter"/>
</dbReference>
<organism evidence="3 4">
    <name type="scientific">Perkinsus olseni</name>
    <name type="common">Perkinsus atlanticus</name>
    <dbReference type="NCBI Taxonomy" id="32597"/>
    <lineage>
        <taxon>Eukaryota</taxon>
        <taxon>Sar</taxon>
        <taxon>Alveolata</taxon>
        <taxon>Perkinsozoa</taxon>
        <taxon>Perkinsea</taxon>
        <taxon>Perkinsida</taxon>
        <taxon>Perkinsidae</taxon>
        <taxon>Perkinsus</taxon>
    </lineage>
</organism>
<dbReference type="Pfam" id="PF08557">
    <property type="entry name" value="Lipid_DES"/>
    <property type="match status" value="1"/>
</dbReference>
<dbReference type="SMART" id="SM01269">
    <property type="entry name" value="Lipid_DES"/>
    <property type="match status" value="1"/>
</dbReference>
<evidence type="ECO:0000313" key="4">
    <source>
        <dbReference type="Proteomes" id="UP000541610"/>
    </source>
</evidence>
<dbReference type="Pfam" id="PF00487">
    <property type="entry name" value="FA_desaturase"/>
    <property type="match status" value="1"/>
</dbReference>
<dbReference type="Proteomes" id="UP000541610">
    <property type="component" value="Unassembled WGS sequence"/>
</dbReference>
<comment type="caution">
    <text evidence="3">The sequence shown here is derived from an EMBL/GenBank/DDBJ whole genome shotgun (WGS) entry which is preliminary data.</text>
</comment>
<reference evidence="3 4" key="1">
    <citation type="submission" date="2020-04" db="EMBL/GenBank/DDBJ databases">
        <title>Perkinsus olseni comparative genomics.</title>
        <authorList>
            <person name="Bogema D.R."/>
        </authorList>
    </citation>
    <scope>NUCLEOTIDE SEQUENCE [LARGE SCALE GENOMIC DNA]</scope>
    <source>
        <strain evidence="3">00978-12</strain>
    </source>
</reference>
<dbReference type="OrthoDB" id="200948at2759"/>
<sequence>MSAEMASVVGFTSDDVDERPRPTQHVNASHLAALRVQLLEDRSGSFPECLESLIWAYLLPLTINGPDKCVRVNIYDLPVEFEPLASPCIFDPSVPLLGAWETGFVVAHGGRPRRIARLSPGAGTPDFPFGRSRDGVAESHAGMEDEVSDAAVIGNNLYYVTTDSQDVLNWWQLAADGGDYQLRPSLRVPGRINELKLTGGHLFLLIGFELYLLVLDPGMGVELVCELPPHDDSPTGEEGNVTERMMKSFDDLFNHGAIDVVQDVLVRDGRVTHVLFTRGHHNLCILRPDGFIFEASVPGYSCCRFVPHTNGTVVAGVFGDCMSHGFNVYNIYEDKVPAISLDMGNGPVLSIVISSDWRVSVVAYNRDMLSSVSVTNIRLSRVGIETDDYGFNSDTDGYTYLKAKSADTDECLMLPAEMKMVKPSEEKEGDRTPTAEMNRLSKTPELHKIRRKKILKAHPEILKVQGPDPLAAVFCTVTVFIQLVMCYAVQEWSWPNLLIVTYVVSGTMNHSLVLAMHELSHDLFFKSKLLNKVFSVFCNLPTGVASAATFRRYHLEHHSSQGVDKIDVDIPTHAEAKLFRSVLGRFVWALFQPVFYGLRPMVVRPLPMVKYEAINWLVQLAFDIAVLKSLGLKSFFYLLWGSFFGLGLHPISGHFIAEHLEAVYGQETFSYYGPLNLLAYNVGYHNEHHDFPTVVGRDLRVTRLGSSQFGNINNLCEITLRMVNSTMVVRSNYAGVLSSEVAILNE</sequence>
<feature type="region of interest" description="Disordered" evidence="1">
    <location>
        <begin position="1"/>
        <end position="22"/>
    </location>
</feature>
<proteinExistence type="predicted"/>
<protein>
    <submittedName>
        <fullName evidence="3">Sphingolipid delta(4)-desaturase DES1</fullName>
    </submittedName>
</protein>
<evidence type="ECO:0000256" key="1">
    <source>
        <dbReference type="SAM" id="MobiDB-lite"/>
    </source>
</evidence>
<feature type="domain" description="Sphingolipid delta4-desaturase N-terminal" evidence="2">
    <location>
        <begin position="433"/>
        <end position="471"/>
    </location>
</feature>
<dbReference type="EMBL" id="JABANP010000643">
    <property type="protein sequence ID" value="KAF4680157.1"/>
    <property type="molecule type" value="Genomic_DNA"/>
</dbReference>
<dbReference type="InterPro" id="IPR005804">
    <property type="entry name" value="FA_desaturase_dom"/>
</dbReference>
<dbReference type="InterPro" id="IPR013866">
    <property type="entry name" value="Sphingolipid_d4-desaturase_N"/>
</dbReference>
<dbReference type="AlphaFoldDB" id="A0A7J6N9I2"/>
<dbReference type="PANTHER" id="PTHR12879:SF8">
    <property type="entry name" value="SPHINGOLIPID DELTA(4)-DESATURASE DES1"/>
    <property type="match status" value="1"/>
</dbReference>
<name>A0A7J6N9I2_PEROL</name>
<evidence type="ECO:0000313" key="3">
    <source>
        <dbReference type="EMBL" id="KAF4680157.1"/>
    </source>
</evidence>
<gene>
    <name evidence="3" type="primary">DEGS1_5</name>
    <name evidence="3" type="ORF">FOZ60_014001</name>
</gene>
<accession>A0A7J6N9I2</accession>